<protein>
    <recommendedName>
        <fullName evidence="1">Methyltransferase domain-containing protein</fullName>
    </recommendedName>
</protein>
<evidence type="ECO:0000259" key="1">
    <source>
        <dbReference type="Pfam" id="PF13649"/>
    </source>
</evidence>
<dbReference type="SUPFAM" id="SSF53335">
    <property type="entry name" value="S-adenosyl-L-methionine-dependent methyltransferases"/>
    <property type="match status" value="1"/>
</dbReference>
<dbReference type="Pfam" id="PF13649">
    <property type="entry name" value="Methyltransf_25"/>
    <property type="match status" value="1"/>
</dbReference>
<gene>
    <name evidence="2" type="ORF">MNBD_GAMMA01-2262</name>
</gene>
<dbReference type="InterPro" id="IPR029063">
    <property type="entry name" value="SAM-dependent_MTases_sf"/>
</dbReference>
<dbReference type="AlphaFoldDB" id="A0A3B0W7A7"/>
<proteinExistence type="predicted"/>
<sequence>MPEKNVGLNKTYWDNFYKSNFKNTPSQFCVCVLTELDPLAVVVELGSGNGRDSLFFASQGHITVAMDLSHQAIANCKRDAKARKVNHTSFFQGDLSKLADVEKTIKHARKKSSGKEIMFYSRFVMHSLDDQQEIDFLQNLSSTLQTGELIYFEFRSAEDAGLDKHFGGHFRRYVKVDEFKKRLAQGGFNIEYEIIGQGMAKYKEEDPFVARIIARKS</sequence>
<dbReference type="CDD" id="cd02440">
    <property type="entry name" value="AdoMet_MTases"/>
    <property type="match status" value="1"/>
</dbReference>
<name>A0A3B0W7A7_9ZZZZ</name>
<reference evidence="2" key="1">
    <citation type="submission" date="2018-06" db="EMBL/GenBank/DDBJ databases">
        <authorList>
            <person name="Zhirakovskaya E."/>
        </authorList>
    </citation>
    <scope>NUCLEOTIDE SEQUENCE</scope>
</reference>
<dbReference type="EMBL" id="UOEW01000273">
    <property type="protein sequence ID" value="VAW40516.1"/>
    <property type="molecule type" value="Genomic_DNA"/>
</dbReference>
<evidence type="ECO:0000313" key="2">
    <source>
        <dbReference type="EMBL" id="VAW40516.1"/>
    </source>
</evidence>
<feature type="domain" description="Methyltransferase" evidence="1">
    <location>
        <begin position="42"/>
        <end position="103"/>
    </location>
</feature>
<dbReference type="InterPro" id="IPR041698">
    <property type="entry name" value="Methyltransf_25"/>
</dbReference>
<accession>A0A3B0W7A7</accession>
<organism evidence="2">
    <name type="scientific">hydrothermal vent metagenome</name>
    <dbReference type="NCBI Taxonomy" id="652676"/>
    <lineage>
        <taxon>unclassified sequences</taxon>
        <taxon>metagenomes</taxon>
        <taxon>ecological metagenomes</taxon>
    </lineage>
</organism>
<dbReference type="Gene3D" id="3.40.50.150">
    <property type="entry name" value="Vaccinia Virus protein VP39"/>
    <property type="match status" value="1"/>
</dbReference>